<organism evidence="2 3">
    <name type="scientific">Paenibacillus dokdonensis</name>
    <dbReference type="NCBI Taxonomy" id="2567944"/>
    <lineage>
        <taxon>Bacteria</taxon>
        <taxon>Bacillati</taxon>
        <taxon>Bacillota</taxon>
        <taxon>Bacilli</taxon>
        <taxon>Bacillales</taxon>
        <taxon>Paenibacillaceae</taxon>
        <taxon>Paenibacillus</taxon>
    </lineage>
</organism>
<gene>
    <name evidence="2" type="primary">narJ</name>
    <name evidence="2" type="ORF">P4H66_04915</name>
</gene>
<dbReference type="InterPro" id="IPR020945">
    <property type="entry name" value="DMSO/NO3_reduct_chaperone"/>
</dbReference>
<evidence type="ECO:0000313" key="2">
    <source>
        <dbReference type="EMBL" id="MEC0239195.1"/>
    </source>
</evidence>
<dbReference type="Pfam" id="PF02613">
    <property type="entry name" value="Nitrate_red_del"/>
    <property type="match status" value="1"/>
</dbReference>
<reference evidence="2 3" key="1">
    <citation type="submission" date="2023-03" db="EMBL/GenBank/DDBJ databases">
        <title>Bacillus Genome Sequencing.</title>
        <authorList>
            <person name="Dunlap C."/>
        </authorList>
    </citation>
    <scope>NUCLEOTIDE SEQUENCE [LARGE SCALE GENOMIC DNA]</scope>
    <source>
        <strain evidence="2 3">BD-525</strain>
    </source>
</reference>
<dbReference type="EMBL" id="JARLKZ010000004">
    <property type="protein sequence ID" value="MEC0239195.1"/>
    <property type="molecule type" value="Genomic_DNA"/>
</dbReference>
<dbReference type="InterPro" id="IPR036411">
    <property type="entry name" value="TorD-like_sf"/>
</dbReference>
<dbReference type="Proteomes" id="UP001344632">
    <property type="component" value="Unassembled WGS sequence"/>
</dbReference>
<dbReference type="SUPFAM" id="SSF89155">
    <property type="entry name" value="TorD-like"/>
    <property type="match status" value="1"/>
</dbReference>
<accession>A0ABU6GHF4</accession>
<dbReference type="PANTHER" id="PTHR43680:SF2">
    <property type="entry name" value="NITRATE REDUCTASE MOLYBDENUM COFACTOR ASSEMBLY CHAPERONE NARJ"/>
    <property type="match status" value="1"/>
</dbReference>
<dbReference type="PANTHER" id="PTHR43680">
    <property type="entry name" value="NITRATE REDUCTASE MOLYBDENUM COFACTOR ASSEMBLY CHAPERONE"/>
    <property type="match status" value="1"/>
</dbReference>
<evidence type="ECO:0000313" key="3">
    <source>
        <dbReference type="Proteomes" id="UP001344632"/>
    </source>
</evidence>
<dbReference type="RefSeq" id="WP_326086193.1">
    <property type="nucleotide sequence ID" value="NZ_JARLKZ010000004.1"/>
</dbReference>
<dbReference type="NCBIfam" id="TIGR00684">
    <property type="entry name" value="narJ"/>
    <property type="match status" value="1"/>
</dbReference>
<name>A0ABU6GHF4_9BACL</name>
<evidence type="ECO:0000256" key="1">
    <source>
        <dbReference type="ARBA" id="ARBA00023063"/>
    </source>
</evidence>
<keyword evidence="1" id="KW-0534">Nitrate assimilation</keyword>
<comment type="caution">
    <text evidence="2">The sequence shown here is derived from an EMBL/GenBank/DDBJ whole genome shotgun (WGS) entry which is preliminary data.</text>
</comment>
<proteinExistence type="predicted"/>
<keyword evidence="3" id="KW-1185">Reference proteome</keyword>
<protein>
    <submittedName>
        <fullName evidence="2">Nitrate reductase molybdenum cofactor assembly chaperone</fullName>
    </submittedName>
</protein>
<dbReference type="InterPro" id="IPR003765">
    <property type="entry name" value="NO3_reductase_chaperone_NarJ"/>
</dbReference>
<sequence length="192" mass="22668">MINFGKLHEYKDVFGFFAQMLTYPEKLDFHPSVMEESLDSSHPAYASVRTYWDLMHEYSMEQIEELYVQTFDFQKKSTLYMTYAKFEEGRERGQMLARLKETYQLFGLDIMSSELSDYLPLMCEFLYAAKWQGHEKEAAESLELMIAVMEDGTYHLLKALEKFKSPYFHLIQGLRETFKACIIQEAAAHEHD</sequence>